<dbReference type="PANTHER" id="PTHR30040">
    <property type="entry name" value="THIAMINE BIOSYNTHESIS LIPOPROTEIN APBE"/>
    <property type="match status" value="1"/>
</dbReference>
<keyword evidence="13" id="KW-0564">Palmitate</keyword>
<comment type="function">
    <text evidence="20">Flavin transferase that catalyzes the transfer of the FMN moiety of FAD and its covalent binding to the hydroxyl group of a threonine residue in a target flavoprotein.</text>
</comment>
<evidence type="ECO:0000256" key="8">
    <source>
        <dbReference type="ARBA" id="ARBA00022723"/>
    </source>
</evidence>
<accession>A0A418YJU3</accession>
<evidence type="ECO:0000256" key="9">
    <source>
        <dbReference type="ARBA" id="ARBA00022729"/>
    </source>
</evidence>
<keyword evidence="4" id="KW-1003">Cell membrane</keyword>
<dbReference type="Proteomes" id="UP000283255">
    <property type="component" value="Unassembled WGS sequence"/>
</dbReference>
<feature type="binding site" evidence="19">
    <location>
        <position position="294"/>
    </location>
    <ligand>
        <name>Mg(2+)</name>
        <dbReference type="ChEBI" id="CHEBI:18420"/>
    </ligand>
</feature>
<evidence type="ECO:0000256" key="12">
    <source>
        <dbReference type="ARBA" id="ARBA00023136"/>
    </source>
</evidence>
<sequence>MVKTITQWLALIGLAFFITACSEHEVPVKPSVVIEGQTMGTYYKIKVVGETLTDAKALQQEVDKRLELVNEQMSTYRSHSELSRFNQAEQSLTVSADTIKVVQEGIRLAKLTDGALDITLGPLVNLWGFGPDDRPNKIPSEIQIAERKKITGVEHLSVNGLTLNKAIAELYVDLSSIAKGYGVDVLVDYLDALGEHNYLVDVGGELRVKGLNDKGLPWRIAIEKPVDTERAIQQIITPGTNAIATSGDYRNYYQDNGVRFSHMINPATGKPINHKLVSVTVIDPFAMTADGLATALMVMGPEIGYDFAREQGIPVFMITKTETGFKEQYTQQFEQYLLPEAK</sequence>
<evidence type="ECO:0000256" key="14">
    <source>
        <dbReference type="ARBA" id="ARBA00023288"/>
    </source>
</evidence>
<keyword evidence="5 20" id="KW-0997">Cell inner membrane</keyword>
<evidence type="ECO:0000256" key="15">
    <source>
        <dbReference type="ARBA" id="ARBA00031306"/>
    </source>
</evidence>
<keyword evidence="8 18" id="KW-0479">Metal-binding</keyword>
<comment type="subcellular location">
    <subcellularLocation>
        <location evidence="17 20">Cell inner membrane</location>
        <topology evidence="17 20">Lipid-anchor</topology>
        <orientation evidence="17 20">Periplasmic side</orientation>
    </subcellularLocation>
</comment>
<dbReference type="Gene3D" id="3.10.520.10">
    <property type="entry name" value="ApbE-like domains"/>
    <property type="match status" value="1"/>
</dbReference>
<evidence type="ECO:0000256" key="11">
    <source>
        <dbReference type="ARBA" id="ARBA00022842"/>
    </source>
</evidence>
<evidence type="ECO:0000256" key="17">
    <source>
        <dbReference type="ARBA" id="ARBA00060485"/>
    </source>
</evidence>
<dbReference type="GO" id="GO:0005886">
    <property type="term" value="C:plasma membrane"/>
    <property type="evidence" value="ECO:0007669"/>
    <property type="project" value="UniProtKB-SubCell"/>
</dbReference>
<evidence type="ECO:0000256" key="5">
    <source>
        <dbReference type="ARBA" id="ARBA00022519"/>
    </source>
</evidence>
<comment type="similarity">
    <text evidence="1 18 20">Belongs to the ApbE family.</text>
</comment>
<keyword evidence="10 18" id="KW-0274">FAD</keyword>
<dbReference type="GO" id="GO:0016740">
    <property type="term" value="F:transferase activity"/>
    <property type="evidence" value="ECO:0007669"/>
    <property type="project" value="UniProtKB-UniRule"/>
</dbReference>
<dbReference type="PANTHER" id="PTHR30040:SF2">
    <property type="entry name" value="FAD:PROTEIN FMN TRANSFERASE"/>
    <property type="match status" value="1"/>
</dbReference>
<feature type="signal peptide" evidence="20">
    <location>
        <begin position="1"/>
        <end position="20"/>
    </location>
</feature>
<evidence type="ECO:0000256" key="13">
    <source>
        <dbReference type="ARBA" id="ARBA00023139"/>
    </source>
</evidence>
<dbReference type="AlphaFoldDB" id="A0A418YJU3"/>
<dbReference type="GO" id="GO:0046872">
    <property type="term" value="F:metal ion binding"/>
    <property type="evidence" value="ECO:0007669"/>
    <property type="project" value="UniProtKB-UniRule"/>
</dbReference>
<keyword evidence="11 18" id="KW-0460">Magnesium</keyword>
<feature type="binding site" evidence="19">
    <location>
        <position position="290"/>
    </location>
    <ligand>
        <name>Mg(2+)</name>
        <dbReference type="ChEBI" id="CHEBI:18420"/>
    </ligand>
</feature>
<dbReference type="OrthoDB" id="9778595at2"/>
<keyword evidence="7 18" id="KW-0808">Transferase</keyword>
<dbReference type="FunFam" id="3.10.520.10:FF:000001">
    <property type="entry name" value="FAD:protein FMN transferase"/>
    <property type="match status" value="1"/>
</dbReference>
<feature type="chain" id="PRO_5018816160" description="FAD:protein FMN transferase" evidence="20">
    <location>
        <begin position="21"/>
        <end position="342"/>
    </location>
</feature>
<gene>
    <name evidence="21" type="ORF">D1Z90_00510</name>
</gene>
<dbReference type="EC" id="2.7.1.180" evidence="2 18"/>
<dbReference type="PIRSF" id="PIRSF006268">
    <property type="entry name" value="ApbE"/>
    <property type="match status" value="1"/>
</dbReference>
<reference evidence="21 22" key="2">
    <citation type="submission" date="2019-01" db="EMBL/GenBank/DDBJ databases">
        <title>Motilimonas pumilus sp. nov., isolated from the gut of sea cucumber (Apostichopus japonicus).</title>
        <authorList>
            <person name="Wang F.-Q."/>
            <person name="Ren L.-H."/>
            <person name="Lin Y.-W."/>
            <person name="Sun G.-H."/>
            <person name="Du Z.-J."/>
            <person name="Zhao J.-X."/>
            <person name="Liu X.-J."/>
            <person name="Liu L.-J."/>
        </authorList>
    </citation>
    <scope>NUCLEOTIDE SEQUENCE [LARGE SCALE GENOMIC DNA]</scope>
    <source>
        <strain evidence="21 22">PLHSC7-2</strain>
    </source>
</reference>
<keyword evidence="9 20" id="KW-0732">Signal</keyword>
<evidence type="ECO:0000313" key="21">
    <source>
        <dbReference type="EMBL" id="RJG51251.1"/>
    </source>
</evidence>
<keyword evidence="12" id="KW-0472">Membrane</keyword>
<organism evidence="21 22">
    <name type="scientific">Motilimonas pumila</name>
    <dbReference type="NCBI Taxonomy" id="2303987"/>
    <lineage>
        <taxon>Bacteria</taxon>
        <taxon>Pseudomonadati</taxon>
        <taxon>Pseudomonadota</taxon>
        <taxon>Gammaproteobacteria</taxon>
        <taxon>Alteromonadales</taxon>
        <taxon>Alteromonadales genera incertae sedis</taxon>
        <taxon>Motilimonas</taxon>
    </lineage>
</organism>
<evidence type="ECO:0000256" key="20">
    <source>
        <dbReference type="RuleBase" id="RU363002"/>
    </source>
</evidence>
<keyword evidence="22" id="KW-1185">Reference proteome</keyword>
<proteinExistence type="inferred from homology"/>
<dbReference type="RefSeq" id="WP_119908799.1">
    <property type="nucleotide sequence ID" value="NZ_QZCH01000001.1"/>
</dbReference>
<protein>
    <recommendedName>
        <fullName evidence="3 18">FAD:protein FMN transferase</fullName>
        <ecNumber evidence="2 18">2.7.1.180</ecNumber>
    </recommendedName>
    <alternativeName>
        <fullName evidence="15 18">Flavin transferase</fullName>
    </alternativeName>
</protein>
<keyword evidence="6 18" id="KW-0285">Flavoprotein</keyword>
<comment type="catalytic activity">
    <reaction evidence="16 18 20">
        <text>L-threonyl-[protein] + FAD = FMN-L-threonyl-[protein] + AMP + H(+)</text>
        <dbReference type="Rhea" id="RHEA:36847"/>
        <dbReference type="Rhea" id="RHEA-COMP:11060"/>
        <dbReference type="Rhea" id="RHEA-COMP:11061"/>
        <dbReference type="ChEBI" id="CHEBI:15378"/>
        <dbReference type="ChEBI" id="CHEBI:30013"/>
        <dbReference type="ChEBI" id="CHEBI:57692"/>
        <dbReference type="ChEBI" id="CHEBI:74257"/>
        <dbReference type="ChEBI" id="CHEBI:456215"/>
        <dbReference type="EC" id="2.7.1.180"/>
    </reaction>
</comment>
<dbReference type="InterPro" id="IPR003374">
    <property type="entry name" value="ApbE-like_sf"/>
</dbReference>
<evidence type="ECO:0000256" key="18">
    <source>
        <dbReference type="PIRNR" id="PIRNR006268"/>
    </source>
</evidence>
<comment type="caution">
    <text evidence="21">The sequence shown here is derived from an EMBL/GenBank/DDBJ whole genome shotgun (WGS) entry which is preliminary data.</text>
</comment>
<dbReference type="SUPFAM" id="SSF143631">
    <property type="entry name" value="ApbE-like"/>
    <property type="match status" value="1"/>
</dbReference>
<evidence type="ECO:0000256" key="3">
    <source>
        <dbReference type="ARBA" id="ARBA00016337"/>
    </source>
</evidence>
<evidence type="ECO:0000256" key="19">
    <source>
        <dbReference type="PIRSR" id="PIRSR006268-2"/>
    </source>
</evidence>
<evidence type="ECO:0000256" key="2">
    <source>
        <dbReference type="ARBA" id="ARBA00011955"/>
    </source>
</evidence>
<evidence type="ECO:0000256" key="4">
    <source>
        <dbReference type="ARBA" id="ARBA00022475"/>
    </source>
</evidence>
<comment type="cofactor">
    <cofactor evidence="19">
        <name>Mg(2+)</name>
        <dbReference type="ChEBI" id="CHEBI:18420"/>
    </cofactor>
    <cofactor evidence="19">
        <name>Mn(2+)</name>
        <dbReference type="ChEBI" id="CHEBI:29035"/>
    </cofactor>
    <text evidence="19">Magnesium. Can also use manganese.</text>
</comment>
<evidence type="ECO:0000256" key="7">
    <source>
        <dbReference type="ARBA" id="ARBA00022679"/>
    </source>
</evidence>
<keyword evidence="14 20" id="KW-0449">Lipoprotein</keyword>
<dbReference type="Pfam" id="PF02424">
    <property type="entry name" value="ApbE"/>
    <property type="match status" value="1"/>
</dbReference>
<dbReference type="EMBL" id="QZCH01000001">
    <property type="protein sequence ID" value="RJG51251.1"/>
    <property type="molecule type" value="Genomic_DNA"/>
</dbReference>
<reference evidence="21 22" key="1">
    <citation type="submission" date="2018-09" db="EMBL/GenBank/DDBJ databases">
        <authorList>
            <person name="Wang F."/>
        </authorList>
    </citation>
    <scope>NUCLEOTIDE SEQUENCE [LARGE SCALE GENOMIC DNA]</scope>
    <source>
        <strain evidence="21 22">PLHSC7-2</strain>
    </source>
</reference>
<dbReference type="InterPro" id="IPR024932">
    <property type="entry name" value="ApbE"/>
</dbReference>
<evidence type="ECO:0000256" key="16">
    <source>
        <dbReference type="ARBA" id="ARBA00048540"/>
    </source>
</evidence>
<evidence type="ECO:0000256" key="6">
    <source>
        <dbReference type="ARBA" id="ARBA00022630"/>
    </source>
</evidence>
<evidence type="ECO:0000313" key="22">
    <source>
        <dbReference type="Proteomes" id="UP000283255"/>
    </source>
</evidence>
<name>A0A418YJU3_9GAMM</name>
<evidence type="ECO:0000256" key="1">
    <source>
        <dbReference type="ARBA" id="ARBA00008282"/>
    </source>
</evidence>
<evidence type="ECO:0000256" key="10">
    <source>
        <dbReference type="ARBA" id="ARBA00022827"/>
    </source>
</evidence>
<dbReference type="PROSITE" id="PS51257">
    <property type="entry name" value="PROKAR_LIPOPROTEIN"/>
    <property type="match status" value="1"/>
</dbReference>
<feature type="binding site" evidence="19">
    <location>
        <position position="176"/>
    </location>
    <ligand>
        <name>Mg(2+)</name>
        <dbReference type="ChEBI" id="CHEBI:18420"/>
    </ligand>
</feature>